<evidence type="ECO:0000256" key="1">
    <source>
        <dbReference type="SAM" id="SignalP"/>
    </source>
</evidence>
<organism evidence="2 3">
    <name type="scientific">Actinomadura keratinilytica</name>
    <dbReference type="NCBI Taxonomy" id="547461"/>
    <lineage>
        <taxon>Bacteria</taxon>
        <taxon>Bacillati</taxon>
        <taxon>Actinomycetota</taxon>
        <taxon>Actinomycetes</taxon>
        <taxon>Streptosporangiales</taxon>
        <taxon>Thermomonosporaceae</taxon>
        <taxon>Actinomadura</taxon>
    </lineage>
</organism>
<proteinExistence type="predicted"/>
<keyword evidence="1" id="KW-0732">Signal</keyword>
<gene>
    <name evidence="2" type="ORF">GCM10022416_12010</name>
</gene>
<name>A0ABP7Y8R3_9ACTN</name>
<evidence type="ECO:0000313" key="3">
    <source>
        <dbReference type="Proteomes" id="UP001500266"/>
    </source>
</evidence>
<comment type="caution">
    <text evidence="2">The sequence shown here is derived from an EMBL/GenBank/DDBJ whole genome shotgun (WGS) entry which is preliminary data.</text>
</comment>
<feature type="signal peptide" evidence="1">
    <location>
        <begin position="1"/>
        <end position="36"/>
    </location>
</feature>
<feature type="chain" id="PRO_5045086074" evidence="1">
    <location>
        <begin position="37"/>
        <end position="161"/>
    </location>
</feature>
<evidence type="ECO:0000313" key="2">
    <source>
        <dbReference type="EMBL" id="GAA4132340.1"/>
    </source>
</evidence>
<protein>
    <submittedName>
        <fullName evidence="2">Uncharacterized protein</fullName>
    </submittedName>
</protein>
<reference evidence="3" key="1">
    <citation type="journal article" date="2019" name="Int. J. Syst. Evol. Microbiol.">
        <title>The Global Catalogue of Microorganisms (GCM) 10K type strain sequencing project: providing services to taxonomists for standard genome sequencing and annotation.</title>
        <authorList>
            <consortium name="The Broad Institute Genomics Platform"/>
            <consortium name="The Broad Institute Genome Sequencing Center for Infectious Disease"/>
            <person name="Wu L."/>
            <person name="Ma J."/>
        </authorList>
    </citation>
    <scope>NUCLEOTIDE SEQUENCE [LARGE SCALE GENOMIC DNA]</scope>
    <source>
        <strain evidence="3">JCM 17316</strain>
    </source>
</reference>
<keyword evidence="3" id="KW-1185">Reference proteome</keyword>
<dbReference type="EMBL" id="BAABDO010000010">
    <property type="protein sequence ID" value="GAA4132340.1"/>
    <property type="molecule type" value="Genomic_DNA"/>
</dbReference>
<accession>A0ABP7Y8R3</accession>
<dbReference type="Proteomes" id="UP001500266">
    <property type="component" value="Unassembled WGS sequence"/>
</dbReference>
<sequence>MKLSGAYNARVFGSPRYVAMGCALMCLAVGLGPAQAEPAAPTWHDLFPGLPGNPAAHAEGPAITDGRHSLARLRPGVYMTMSDRPDRCRYRAELTREFQEAVTRGMVLRAEASTPPVRGPQYLIVNDDAEETLAAFIFSGGCQWKRVGSPQDAQRWFKLSR</sequence>
<dbReference type="RefSeq" id="WP_345018166.1">
    <property type="nucleotide sequence ID" value="NZ_BAABDO010000010.1"/>
</dbReference>